<comment type="caution">
    <text evidence="2">The sequence shown here is derived from an EMBL/GenBank/DDBJ whole genome shotgun (WGS) entry which is preliminary data.</text>
</comment>
<dbReference type="Proteomes" id="UP000649739">
    <property type="component" value="Unassembled WGS sequence"/>
</dbReference>
<feature type="compositionally biased region" description="Low complexity" evidence="1">
    <location>
        <begin position="70"/>
        <end position="82"/>
    </location>
</feature>
<feature type="region of interest" description="Disordered" evidence="1">
    <location>
        <begin position="53"/>
        <end position="82"/>
    </location>
</feature>
<keyword evidence="3" id="KW-1185">Reference proteome</keyword>
<proteinExistence type="predicted"/>
<organism evidence="2 3">
    <name type="scientific">Pilimelia anulata</name>
    <dbReference type="NCBI Taxonomy" id="53371"/>
    <lineage>
        <taxon>Bacteria</taxon>
        <taxon>Bacillati</taxon>
        <taxon>Actinomycetota</taxon>
        <taxon>Actinomycetes</taxon>
        <taxon>Micromonosporales</taxon>
        <taxon>Micromonosporaceae</taxon>
        <taxon>Pilimelia</taxon>
    </lineage>
</organism>
<gene>
    <name evidence="2" type="ORF">GCM10010123_08600</name>
</gene>
<sequence>MNGVRWITRCGRGPGASRAGPGGAAAAARPFGPVAGPAHAMVGPCGAAAGLPRTLWERARPTGRAPRSEPPAGASAPGDPDG</sequence>
<feature type="region of interest" description="Disordered" evidence="1">
    <location>
        <begin position="1"/>
        <end position="26"/>
    </location>
</feature>
<reference evidence="2" key="1">
    <citation type="journal article" date="2014" name="Int. J. Syst. Evol. Microbiol.">
        <title>Complete genome sequence of Corynebacterium casei LMG S-19264T (=DSM 44701T), isolated from a smear-ripened cheese.</title>
        <authorList>
            <consortium name="US DOE Joint Genome Institute (JGI-PGF)"/>
            <person name="Walter F."/>
            <person name="Albersmeier A."/>
            <person name="Kalinowski J."/>
            <person name="Ruckert C."/>
        </authorList>
    </citation>
    <scope>NUCLEOTIDE SEQUENCE</scope>
    <source>
        <strain evidence="2">JCM 3090</strain>
    </source>
</reference>
<evidence type="ECO:0000313" key="3">
    <source>
        <dbReference type="Proteomes" id="UP000649739"/>
    </source>
</evidence>
<protein>
    <submittedName>
        <fullName evidence="2">Uncharacterized protein</fullName>
    </submittedName>
</protein>
<accession>A0A8J3F8T5</accession>
<dbReference type="EMBL" id="BMQB01000001">
    <property type="protein sequence ID" value="GGJ81085.1"/>
    <property type="molecule type" value="Genomic_DNA"/>
</dbReference>
<dbReference type="AlphaFoldDB" id="A0A8J3F8T5"/>
<evidence type="ECO:0000256" key="1">
    <source>
        <dbReference type="SAM" id="MobiDB-lite"/>
    </source>
</evidence>
<feature type="compositionally biased region" description="Low complexity" evidence="1">
    <location>
        <begin position="15"/>
        <end position="26"/>
    </location>
</feature>
<reference evidence="2" key="2">
    <citation type="submission" date="2020-09" db="EMBL/GenBank/DDBJ databases">
        <authorList>
            <person name="Sun Q."/>
            <person name="Ohkuma M."/>
        </authorList>
    </citation>
    <scope>NUCLEOTIDE SEQUENCE</scope>
    <source>
        <strain evidence="2">JCM 3090</strain>
    </source>
</reference>
<evidence type="ECO:0000313" key="2">
    <source>
        <dbReference type="EMBL" id="GGJ81085.1"/>
    </source>
</evidence>
<name>A0A8J3F8T5_9ACTN</name>